<dbReference type="OrthoDB" id="9805367at2"/>
<sequence>MKKIRIFVLLFTIASVFGGIAKADEGMWIPMLIGKNYDQMKKQGFKLTPEDLYSVNKASIKDAIVSLGGFCTAEVVSNKGLLFTNHHCGYESVSSNSTPENDILDNGFYAKSFAEEKPIKGLFVRFLVRVEDVTDQVMAGLKDVSEAKRAATLLDVNKAIVANATKNTRYDAAVSTFFGGNQYLLYIYQKYTDIRLVGAPPQSIGKFGGDTDNWMWPRHTGDFSIFRIYADKDGQPNDYAADNVPYTPKKFLPISLKGVKNGDFAMVYGYPGRTDRFLTSNGVRLATEETSPLIVKLRDIRLKAWKEEMNKSVDTRLKLSSQYAKIANYWKYYIGQGEQLKRLGIYEQKKKQEAEFTKWAANKPEYVGLMEKYQKLYADYEPYAIHRTYVNEGLRAPAFVVNTLNIFYTQKEKEARKDDAAAVAGFDKDLKEYAENYAKTYNEIADKKTFAQLMASYYNDVPKNQHPEFIENIVTKFSPGNAPQAFAKFADYLWANSNLIEPGKLKSAIGNLSVESLNADPAVMYAINLVPQVYIKKVFGDKISDFDSKKAELDKLYQKALLEKNQGKLMYPDANSTMRITYGNVQDYTMKGNRKAPLKTTLDGMMAKYKPGDSEFDLPASLVTAYKKKDFGQYAEGGTVPVDFITNDDITGGNSGSPVINGKGELIGLAFDGNWEAMSGDIAFDKKYKRTICVDVRYVLWCIDVLGHANNLISELEIHKY</sequence>
<evidence type="ECO:0000256" key="1">
    <source>
        <dbReference type="ARBA" id="ARBA00010491"/>
    </source>
</evidence>
<evidence type="ECO:0000256" key="4">
    <source>
        <dbReference type="ARBA" id="ARBA00022729"/>
    </source>
</evidence>
<dbReference type="eggNOG" id="COG3591">
    <property type="taxonomic scope" value="Bacteria"/>
</dbReference>
<evidence type="ECO:0000313" key="8">
    <source>
        <dbReference type="EMBL" id="EHQ25864.1"/>
    </source>
</evidence>
<keyword evidence="9" id="KW-1185">Reference proteome</keyword>
<dbReference type="Proteomes" id="UP000002774">
    <property type="component" value="Chromosome"/>
</dbReference>
<dbReference type="RefSeq" id="WP_008505747.1">
    <property type="nucleotide sequence ID" value="NZ_CM001403.1"/>
</dbReference>
<reference evidence="8" key="1">
    <citation type="submission" date="2011-09" db="EMBL/GenBank/DDBJ databases">
        <title>The permanent draft genome of Mucilaginibacter paludis DSM 18603.</title>
        <authorList>
            <consortium name="US DOE Joint Genome Institute (JGI-PGF)"/>
            <person name="Lucas S."/>
            <person name="Han J."/>
            <person name="Lapidus A."/>
            <person name="Bruce D."/>
            <person name="Goodwin L."/>
            <person name="Pitluck S."/>
            <person name="Peters L."/>
            <person name="Kyrpides N."/>
            <person name="Mavromatis K."/>
            <person name="Ivanova N."/>
            <person name="Mikhailova N."/>
            <person name="Held B."/>
            <person name="Detter J.C."/>
            <person name="Tapia R."/>
            <person name="Han C."/>
            <person name="Land M."/>
            <person name="Hauser L."/>
            <person name="Markowitz V."/>
            <person name="Cheng J.-F."/>
            <person name="Hugenholtz P."/>
            <person name="Woyke T."/>
            <person name="Wu D."/>
            <person name="Tindall B."/>
            <person name="Brambilla E."/>
            <person name="Klenk H.-P."/>
            <person name="Eisen J.A."/>
        </authorList>
    </citation>
    <scope>NUCLEOTIDE SEQUENCE [LARGE SCALE GENOMIC DNA]</scope>
    <source>
        <strain evidence="8">DSM 18603</strain>
    </source>
</reference>
<organism evidence="8 9">
    <name type="scientific">Mucilaginibacter paludis DSM 18603</name>
    <dbReference type="NCBI Taxonomy" id="714943"/>
    <lineage>
        <taxon>Bacteria</taxon>
        <taxon>Pseudomonadati</taxon>
        <taxon>Bacteroidota</taxon>
        <taxon>Sphingobacteriia</taxon>
        <taxon>Sphingobacteriales</taxon>
        <taxon>Sphingobacteriaceae</taxon>
        <taxon>Mucilaginibacter</taxon>
    </lineage>
</organism>
<dbReference type="GO" id="GO:0070009">
    <property type="term" value="F:serine-type aminopeptidase activity"/>
    <property type="evidence" value="ECO:0007669"/>
    <property type="project" value="UniProtKB-UniRule"/>
</dbReference>
<evidence type="ECO:0000256" key="7">
    <source>
        <dbReference type="RuleBase" id="RU366067"/>
    </source>
</evidence>
<dbReference type="GO" id="GO:0043171">
    <property type="term" value="P:peptide catabolic process"/>
    <property type="evidence" value="ECO:0007669"/>
    <property type="project" value="UniProtKB-UniRule"/>
</dbReference>
<dbReference type="EMBL" id="CM001403">
    <property type="protein sequence ID" value="EHQ25864.1"/>
    <property type="molecule type" value="Genomic_DNA"/>
</dbReference>
<accession>H1Y8E6</accession>
<comment type="similarity">
    <text evidence="1 7">Belongs to the peptidase S46 family.</text>
</comment>
<gene>
    <name evidence="8" type="ORF">Mucpa_1709</name>
</gene>
<dbReference type="GO" id="GO:0008239">
    <property type="term" value="F:dipeptidyl-peptidase activity"/>
    <property type="evidence" value="ECO:0007669"/>
    <property type="project" value="UniProtKB-UniRule"/>
</dbReference>
<evidence type="ECO:0000256" key="2">
    <source>
        <dbReference type="ARBA" id="ARBA00022438"/>
    </source>
</evidence>
<dbReference type="InterPro" id="IPR019500">
    <property type="entry name" value="Pep_S46"/>
</dbReference>
<keyword evidence="4" id="KW-0732">Signal</keyword>
<dbReference type="PANTHER" id="PTHR38469:SF1">
    <property type="entry name" value="PERIPLASMIC PEPTIDASE SUBFAMILY S1B"/>
    <property type="match status" value="1"/>
</dbReference>
<keyword evidence="5 7" id="KW-0378">Hydrolase</keyword>
<dbReference type="SUPFAM" id="SSF50494">
    <property type="entry name" value="Trypsin-like serine proteases"/>
    <property type="match status" value="1"/>
</dbReference>
<evidence type="ECO:0000256" key="5">
    <source>
        <dbReference type="ARBA" id="ARBA00022801"/>
    </source>
</evidence>
<evidence type="ECO:0000256" key="3">
    <source>
        <dbReference type="ARBA" id="ARBA00022670"/>
    </source>
</evidence>
<keyword evidence="6 7" id="KW-0720">Serine protease</keyword>
<dbReference type="EC" id="3.4.14.-" evidence="7"/>
<dbReference type="Gene3D" id="2.40.10.10">
    <property type="entry name" value="Trypsin-like serine proteases"/>
    <property type="match status" value="1"/>
</dbReference>
<dbReference type="Pfam" id="PF10459">
    <property type="entry name" value="Peptidase_S46"/>
    <property type="match status" value="1"/>
</dbReference>
<keyword evidence="2 7" id="KW-0031">Aminopeptidase</keyword>
<dbReference type="STRING" id="714943.Mucpa_1709"/>
<proteinExistence type="inferred from homology"/>
<protein>
    <recommendedName>
        <fullName evidence="7">Dipeptidyl-peptidase</fullName>
        <ecNumber evidence="7">3.4.14.-</ecNumber>
    </recommendedName>
</protein>
<name>H1Y8E6_9SPHI</name>
<dbReference type="GO" id="GO:0006508">
    <property type="term" value="P:proteolysis"/>
    <property type="evidence" value="ECO:0007669"/>
    <property type="project" value="UniProtKB-KW"/>
</dbReference>
<dbReference type="AlphaFoldDB" id="H1Y8E6"/>
<dbReference type="InterPro" id="IPR043504">
    <property type="entry name" value="Peptidase_S1_PA_chymotrypsin"/>
</dbReference>
<evidence type="ECO:0000313" key="9">
    <source>
        <dbReference type="Proteomes" id="UP000002774"/>
    </source>
</evidence>
<dbReference type="PANTHER" id="PTHR38469">
    <property type="entry name" value="PERIPLASMIC PEPTIDASE SUBFAMILY S1B"/>
    <property type="match status" value="1"/>
</dbReference>
<comment type="function">
    <text evidence="7">Catalyzes the removal of dipeptides from the N-terminus of oligopeptides.</text>
</comment>
<keyword evidence="3 7" id="KW-0645">Protease</keyword>
<dbReference type="InterPro" id="IPR009003">
    <property type="entry name" value="Peptidase_S1_PA"/>
</dbReference>
<dbReference type="MEROPS" id="S46.002"/>
<dbReference type="HOGENOM" id="CLU_013776_0_0_10"/>
<evidence type="ECO:0000256" key="6">
    <source>
        <dbReference type="ARBA" id="ARBA00022825"/>
    </source>
</evidence>